<dbReference type="RefSeq" id="WP_353647795.1">
    <property type="nucleotide sequence ID" value="NZ_CP159218.1"/>
</dbReference>
<dbReference type="AlphaFoldDB" id="A0AAU8DKZ2"/>
<accession>A0AAU8DKZ2</accession>
<gene>
    <name evidence="2" type="ORF">ABLG96_12955</name>
</gene>
<evidence type="ECO:0000256" key="1">
    <source>
        <dbReference type="SAM" id="Phobius"/>
    </source>
</evidence>
<reference evidence="2" key="1">
    <citation type="submission" date="2024-05" db="EMBL/GenBank/DDBJ databases">
        <authorList>
            <person name="Cai S.Y."/>
            <person name="Jin L.M."/>
            <person name="Li H.R."/>
        </authorList>
    </citation>
    <scope>NUCLEOTIDE SEQUENCE</scope>
    <source>
        <strain evidence="2">A5-74</strain>
    </source>
</reference>
<dbReference type="EMBL" id="CP159218">
    <property type="protein sequence ID" value="XCG62180.1"/>
    <property type="molecule type" value="Genomic_DNA"/>
</dbReference>
<keyword evidence="1" id="KW-0472">Membrane</keyword>
<keyword evidence="1" id="KW-1133">Transmembrane helix</keyword>
<keyword evidence="1" id="KW-0812">Transmembrane</keyword>
<evidence type="ECO:0000313" key="2">
    <source>
        <dbReference type="EMBL" id="XCG62180.1"/>
    </source>
</evidence>
<feature type="transmembrane region" description="Helical" evidence="1">
    <location>
        <begin position="24"/>
        <end position="43"/>
    </location>
</feature>
<name>A0AAU8DKZ2_9ACTN</name>
<sequence length="75" mass="8011">MYPGIQVDPQTHALLQQIKVRQRIALVTGLVLAVGVIVALVVWPDEIRAGVVTGASAVWRFLQLLLSGQFFGGAG</sequence>
<organism evidence="2">
    <name type="scientific">Nakamurella sp. A5-74</name>
    <dbReference type="NCBI Taxonomy" id="3158264"/>
    <lineage>
        <taxon>Bacteria</taxon>
        <taxon>Bacillati</taxon>
        <taxon>Actinomycetota</taxon>
        <taxon>Actinomycetes</taxon>
        <taxon>Nakamurellales</taxon>
        <taxon>Nakamurellaceae</taxon>
        <taxon>Nakamurella</taxon>
    </lineage>
</organism>
<proteinExistence type="predicted"/>
<protein>
    <submittedName>
        <fullName evidence="2">Uncharacterized protein</fullName>
    </submittedName>
</protein>